<protein>
    <submittedName>
        <fullName evidence="1">Nucleolar-like protein</fullName>
    </submittedName>
</protein>
<sequence length="888" mass="101938">MAKSDNKPSKKKSKKNKNNGPKSVAMKNKSTKADNPFETIWSRRKFDILGKKRKGEEVRIGLSRSLAIRKRTNTLLKEYEQSGKSSVFVDKRIGERNDGLGEFDKAIMRSQRQRQLKLGKKSKYNLSDGEEDEFEMPGIDPLSGRDDFEDDMLSDDGDNDDEDESRSNVLKQLSSHHRQNSDEGDLMEGEKNAIQSEVLLSLTEPSKMNALKALVNKGIPNEHVKRDDQNMETSKQEQPDSYDKLVKEMALDMRARPSDRTKTAEEIAQEERERLERLEEERQKRMLATDDTSDEENEDEEKSSTQRPRSISGDDLGDSFTFDEEPKPKRGWVDEVLERKDTTESEDEDSSEDSGDGDGVDVESDEDNDENENTITLKDWEQSDNDDLGTDLEEDEEGERELDDDEDDSADGEKEIEPKGNKDLKEKVKIKEKDNKLFNAKKMKSDHTQPSTQPDIPFLIDAPKSLEEFCALVENCSNADKIMVINRIRASNAIKLAAENRKKMQYFAVSANKKPLNFELLNLLVMPLMEMSVEIPYFAAICARQRILRTRTQLCEDIKNPENGCWPSLKTLFLLKLWSMIFPCSDFRHVVMTPAILLMCEYLMRCPVMSGRDIAIGSFLCSMVLSVSRQSRKFCPEVIAFLRTLLMASTDSKPTSYQESEFHHLMEFKALTPLLCIRDCVNNINPLNFLMIMELPDDSSFFSSDNFRASVLMTVIETLRGFVDIYGGLNSFPELFLPLARLLLDLAQQENMPAALQEKFKDAAEVIKKKVDEHHMVRRPLQMHKKNPVPIKLLNPKFEENFVKGRDYDPDRERAEARKLKKLIKREAKGAARELRKDNYFLSQVKEKEKAMLAEEKAEKFGKAKAFLQEQEHAFKSGQLGRGRKRRK</sequence>
<accession>A0ACB8LG51</accession>
<comment type="caution">
    <text evidence="1">The sequence shown here is derived from an EMBL/GenBank/DDBJ whole genome shotgun (WGS) entry which is preliminary data.</text>
</comment>
<evidence type="ECO:0000313" key="1">
    <source>
        <dbReference type="EMBL" id="KAH9772282.1"/>
    </source>
</evidence>
<gene>
    <name evidence="1" type="ORF">KPL71_012976</name>
</gene>
<organism evidence="1 2">
    <name type="scientific">Citrus sinensis</name>
    <name type="common">Sweet orange</name>
    <name type="synonym">Citrus aurantium var. sinensis</name>
    <dbReference type="NCBI Taxonomy" id="2711"/>
    <lineage>
        <taxon>Eukaryota</taxon>
        <taxon>Viridiplantae</taxon>
        <taxon>Streptophyta</taxon>
        <taxon>Embryophyta</taxon>
        <taxon>Tracheophyta</taxon>
        <taxon>Spermatophyta</taxon>
        <taxon>Magnoliopsida</taxon>
        <taxon>eudicotyledons</taxon>
        <taxon>Gunneridae</taxon>
        <taxon>Pentapetalae</taxon>
        <taxon>rosids</taxon>
        <taxon>malvids</taxon>
        <taxon>Sapindales</taxon>
        <taxon>Rutaceae</taxon>
        <taxon>Aurantioideae</taxon>
        <taxon>Citrus</taxon>
    </lineage>
</organism>
<name>A0ACB8LG51_CITSI</name>
<evidence type="ECO:0000313" key="2">
    <source>
        <dbReference type="Proteomes" id="UP000829398"/>
    </source>
</evidence>
<reference evidence="2" key="1">
    <citation type="journal article" date="2023" name="Hortic. Res.">
        <title>A chromosome-level phased genome enabling allele-level studies in sweet orange: a case study on citrus Huanglongbing tolerance.</title>
        <authorList>
            <person name="Wu B."/>
            <person name="Yu Q."/>
            <person name="Deng Z."/>
            <person name="Duan Y."/>
            <person name="Luo F."/>
            <person name="Gmitter F. Jr."/>
        </authorList>
    </citation>
    <scope>NUCLEOTIDE SEQUENCE [LARGE SCALE GENOMIC DNA]</scope>
    <source>
        <strain evidence="2">cv. Valencia</strain>
    </source>
</reference>
<dbReference type="Proteomes" id="UP000829398">
    <property type="component" value="Chromosome 4"/>
</dbReference>
<keyword evidence="2" id="KW-1185">Reference proteome</keyword>
<dbReference type="EMBL" id="CM039173">
    <property type="protein sequence ID" value="KAH9772282.1"/>
    <property type="molecule type" value="Genomic_DNA"/>
</dbReference>
<proteinExistence type="predicted"/>